<accession>A0A1K1RL21</accession>
<dbReference type="Proteomes" id="UP000182740">
    <property type="component" value="Unassembled WGS sequence"/>
</dbReference>
<dbReference type="GO" id="GO:0032259">
    <property type="term" value="P:methylation"/>
    <property type="evidence" value="ECO:0007669"/>
    <property type="project" value="UniProtKB-KW"/>
</dbReference>
<gene>
    <name evidence="1" type="ORF">SAMN04489730_3464</name>
</gene>
<sequence length="283" mass="31865">MNVKAKLYREWQDDPTFPGRDARVPEPAAGPRLGAAGGLYLELLKKVLTGTLASDEPDIDDARFLRDFIDHYITGNAYTMVPRVRLDNIQACIADVVERRVPGDFIETGVWRGGTTIFMRGMLAALGCTDRRVWVADSFQGLPEPDAEKFPAEAKAHASSTMTDAYQHFAVSRADVEANFAAFGLLDAQVRFLEGWFKDTLPTAPVERLAVIRLDGDYYESTMDALTSLYDKLSPGGYVVVDDYGEDLWTYCRKAVDDFRRDRGLTGELTRVDSKCYYWRRED</sequence>
<dbReference type="SUPFAM" id="SSF53335">
    <property type="entry name" value="S-adenosyl-L-methionine-dependent methyltransferases"/>
    <property type="match status" value="1"/>
</dbReference>
<organism evidence="1 2">
    <name type="scientific">Amycolatopsis australiensis</name>
    <dbReference type="NCBI Taxonomy" id="546364"/>
    <lineage>
        <taxon>Bacteria</taxon>
        <taxon>Bacillati</taxon>
        <taxon>Actinomycetota</taxon>
        <taxon>Actinomycetes</taxon>
        <taxon>Pseudonocardiales</taxon>
        <taxon>Pseudonocardiaceae</taxon>
        <taxon>Amycolatopsis</taxon>
    </lineage>
</organism>
<keyword evidence="2" id="KW-1185">Reference proteome</keyword>
<dbReference type="InterPro" id="IPR008884">
    <property type="entry name" value="TylF_MeTrfase"/>
</dbReference>
<dbReference type="STRING" id="546364.SAMN04489730_3464"/>
<dbReference type="Gene3D" id="3.40.50.150">
    <property type="entry name" value="Vaccinia Virus protein VP39"/>
    <property type="match status" value="1"/>
</dbReference>
<protein>
    <submittedName>
        <fullName evidence="1">O-methyltransferase</fullName>
    </submittedName>
</protein>
<name>A0A1K1RL21_9PSEU</name>
<proteinExistence type="predicted"/>
<dbReference type="OrthoDB" id="3826968at2"/>
<dbReference type="InterPro" id="IPR029063">
    <property type="entry name" value="SAM-dependent_MTases_sf"/>
</dbReference>
<keyword evidence="1" id="KW-0489">Methyltransferase</keyword>
<dbReference type="AlphaFoldDB" id="A0A1K1RL21"/>
<evidence type="ECO:0000313" key="1">
    <source>
        <dbReference type="EMBL" id="SFW72540.1"/>
    </source>
</evidence>
<dbReference type="PANTHER" id="PTHR40036:SF1">
    <property type="entry name" value="MACROCIN O-METHYLTRANSFERASE"/>
    <property type="match status" value="1"/>
</dbReference>
<dbReference type="GO" id="GO:0008168">
    <property type="term" value="F:methyltransferase activity"/>
    <property type="evidence" value="ECO:0007669"/>
    <property type="project" value="UniProtKB-KW"/>
</dbReference>
<dbReference type="PANTHER" id="PTHR40036">
    <property type="entry name" value="MACROCIN O-METHYLTRANSFERASE"/>
    <property type="match status" value="1"/>
</dbReference>
<dbReference type="EMBL" id="FPJG01000006">
    <property type="protein sequence ID" value="SFW72540.1"/>
    <property type="molecule type" value="Genomic_DNA"/>
</dbReference>
<evidence type="ECO:0000313" key="2">
    <source>
        <dbReference type="Proteomes" id="UP000182740"/>
    </source>
</evidence>
<keyword evidence="1" id="KW-0808">Transferase</keyword>
<dbReference type="Pfam" id="PF05711">
    <property type="entry name" value="TylF"/>
    <property type="match status" value="1"/>
</dbReference>
<dbReference type="RefSeq" id="WP_084742885.1">
    <property type="nucleotide sequence ID" value="NZ_FPJG01000006.1"/>
</dbReference>
<reference evidence="2" key="1">
    <citation type="submission" date="2016-11" db="EMBL/GenBank/DDBJ databases">
        <authorList>
            <person name="Varghese N."/>
            <person name="Submissions S."/>
        </authorList>
    </citation>
    <scope>NUCLEOTIDE SEQUENCE [LARGE SCALE GENOMIC DNA]</scope>
    <source>
        <strain evidence="2">DSM 44671</strain>
    </source>
</reference>